<accession>A0A1Q8QKR7</accession>
<evidence type="ECO:0000313" key="1">
    <source>
        <dbReference type="EMBL" id="OLN27930.1"/>
    </source>
</evidence>
<dbReference type="STRING" id="1888891.DSOL_4289"/>
<protein>
    <submittedName>
        <fullName evidence="1">Uncharacterized protein</fullName>
    </submittedName>
</protein>
<dbReference type="AlphaFoldDB" id="A0A1Q8QKR7"/>
<organism evidence="1 2">
    <name type="scientific">Desulfosporosinus metallidurans</name>
    <dbReference type="NCBI Taxonomy" id="1888891"/>
    <lineage>
        <taxon>Bacteria</taxon>
        <taxon>Bacillati</taxon>
        <taxon>Bacillota</taxon>
        <taxon>Clostridia</taxon>
        <taxon>Eubacteriales</taxon>
        <taxon>Desulfitobacteriaceae</taxon>
        <taxon>Desulfosporosinus</taxon>
    </lineage>
</organism>
<gene>
    <name evidence="1" type="ORF">DSOL_4289</name>
</gene>
<sequence length="39" mass="4345">MSVIGEDRLITSGVRTYGMLSMGLLGTREIRQASFKDRV</sequence>
<proteinExistence type="predicted"/>
<comment type="caution">
    <text evidence="1">The sequence shown here is derived from an EMBL/GenBank/DDBJ whole genome shotgun (WGS) entry which is preliminary data.</text>
</comment>
<keyword evidence="2" id="KW-1185">Reference proteome</keyword>
<reference evidence="1 2" key="1">
    <citation type="submission" date="2016-09" db="EMBL/GenBank/DDBJ databases">
        <title>Complete genome of Desulfosporosinus sp. OL.</title>
        <authorList>
            <person name="Mardanov A."/>
            <person name="Beletsky A."/>
            <person name="Panova A."/>
            <person name="Karnachuk O."/>
            <person name="Ravin N."/>
        </authorList>
    </citation>
    <scope>NUCLEOTIDE SEQUENCE [LARGE SCALE GENOMIC DNA]</scope>
    <source>
        <strain evidence="1 2">OL</strain>
    </source>
</reference>
<evidence type="ECO:0000313" key="2">
    <source>
        <dbReference type="Proteomes" id="UP000186102"/>
    </source>
</evidence>
<dbReference type="Proteomes" id="UP000186102">
    <property type="component" value="Unassembled WGS sequence"/>
</dbReference>
<name>A0A1Q8QKR7_9FIRM</name>
<dbReference type="EMBL" id="MLBF01000049">
    <property type="protein sequence ID" value="OLN27930.1"/>
    <property type="molecule type" value="Genomic_DNA"/>
</dbReference>